<name>A0A323UQM6_9RHOO</name>
<reference evidence="2 3" key="1">
    <citation type="submission" date="2018-06" db="EMBL/GenBank/DDBJ databases">
        <title>Azoarcus communis strain SWub3 genome.</title>
        <authorList>
            <person name="Zorraquino Salvo V."/>
            <person name="Toubiana D."/>
            <person name="Blumwald E."/>
        </authorList>
    </citation>
    <scope>NUCLEOTIDE SEQUENCE [LARGE SCALE GENOMIC DNA]</scope>
    <source>
        <strain evidence="2 3">SWub3</strain>
    </source>
</reference>
<comment type="caution">
    <text evidence="2">The sequence shown here is derived from an EMBL/GenBank/DDBJ whole genome shotgun (WGS) entry which is preliminary data.</text>
</comment>
<dbReference type="EMBL" id="QKOE01000039">
    <property type="protein sequence ID" value="PZA14323.1"/>
    <property type="molecule type" value="Genomic_DNA"/>
</dbReference>
<dbReference type="NCBIfam" id="TIGR03696">
    <property type="entry name" value="Rhs_assc_core"/>
    <property type="match status" value="1"/>
</dbReference>
<dbReference type="PRINTS" id="PR00394">
    <property type="entry name" value="RHSPROTEIN"/>
</dbReference>
<dbReference type="AlphaFoldDB" id="A0A323UQM6"/>
<protein>
    <recommendedName>
        <fullName evidence="4">RHS repeat-associated core domain-containing protein</fullName>
    </recommendedName>
</protein>
<dbReference type="RefSeq" id="WP_110530268.1">
    <property type="nucleotide sequence ID" value="NZ_QKOE01000039.1"/>
</dbReference>
<dbReference type="Proteomes" id="UP000248259">
    <property type="component" value="Unassembled WGS sequence"/>
</dbReference>
<dbReference type="Gene3D" id="2.180.10.10">
    <property type="entry name" value="RHS repeat-associated core"/>
    <property type="match status" value="1"/>
</dbReference>
<feature type="compositionally biased region" description="Pro residues" evidence="1">
    <location>
        <begin position="111"/>
        <end position="129"/>
    </location>
</feature>
<organism evidence="2 3">
    <name type="scientific">Parazoarcus communis SWub3 = DSM 12120</name>
    <dbReference type="NCBI Taxonomy" id="1121029"/>
    <lineage>
        <taxon>Bacteria</taxon>
        <taxon>Pseudomonadati</taxon>
        <taxon>Pseudomonadota</taxon>
        <taxon>Betaproteobacteria</taxon>
        <taxon>Rhodocyclales</taxon>
        <taxon>Zoogloeaceae</taxon>
        <taxon>Parazoarcus</taxon>
    </lineage>
</organism>
<feature type="region of interest" description="Disordered" evidence="1">
    <location>
        <begin position="79"/>
        <end position="130"/>
    </location>
</feature>
<feature type="compositionally biased region" description="Basic and acidic residues" evidence="1">
    <location>
        <begin position="80"/>
        <end position="97"/>
    </location>
</feature>
<evidence type="ECO:0000313" key="2">
    <source>
        <dbReference type="EMBL" id="PZA14323.1"/>
    </source>
</evidence>
<evidence type="ECO:0000256" key="1">
    <source>
        <dbReference type="SAM" id="MobiDB-lite"/>
    </source>
</evidence>
<dbReference type="OrthoDB" id="5445630at2"/>
<evidence type="ECO:0008006" key="4">
    <source>
        <dbReference type="Google" id="ProtNLM"/>
    </source>
</evidence>
<dbReference type="InterPro" id="IPR022385">
    <property type="entry name" value="Rhs_assc_core"/>
</dbReference>
<evidence type="ECO:0000313" key="3">
    <source>
        <dbReference type="Proteomes" id="UP000248259"/>
    </source>
</evidence>
<sequence length="184" mass="20422">MGAYDDDPYGRLISVSGLYPGEFGYAGMHHHVSSGLWLTRYRAYDSQTARWLSRDPIEEEGGVNLYGYVNGNPISYKDPMGLEKTVDDMLGPDHKDSPPPPDYPTTDRRPVPPPLPPPPSTPNPDPWPGPNDWRGQCIRLYTQCVNQGWTGNCGACLNKCTAQEEWPFSGPGSCRPRRNQCPAS</sequence>
<proteinExistence type="predicted"/>
<gene>
    <name evidence="2" type="ORF">DNK49_22470</name>
</gene>
<keyword evidence="3" id="KW-1185">Reference proteome</keyword>
<accession>A0A323UQM6</accession>